<feature type="repeat" description="WD" evidence="3">
    <location>
        <begin position="332"/>
        <end position="373"/>
    </location>
</feature>
<dbReference type="RefSeq" id="WP_171437223.1">
    <property type="nucleotide sequence ID" value="NZ_JABFJV010000205.1"/>
</dbReference>
<evidence type="ECO:0000256" key="1">
    <source>
        <dbReference type="ARBA" id="ARBA00022574"/>
    </source>
</evidence>
<dbReference type="InterPro" id="IPR035897">
    <property type="entry name" value="Toll_tir_struct_dom_sf"/>
</dbReference>
<dbReference type="SUPFAM" id="SSF50998">
    <property type="entry name" value="Quinoprotein alcohol dehydrogenase-like"/>
    <property type="match status" value="1"/>
</dbReference>
<dbReference type="SMART" id="SM00320">
    <property type="entry name" value="WD40"/>
    <property type="match status" value="13"/>
</dbReference>
<dbReference type="PANTHER" id="PTHR44019">
    <property type="entry name" value="WD REPEAT-CONTAINING PROTEIN 55"/>
    <property type="match status" value="1"/>
</dbReference>
<dbReference type="InterPro" id="IPR050505">
    <property type="entry name" value="WDR55/POC1"/>
</dbReference>
<feature type="repeat" description="WD" evidence="3">
    <location>
        <begin position="928"/>
        <end position="969"/>
    </location>
</feature>
<dbReference type="PROSITE" id="PS00678">
    <property type="entry name" value="WD_REPEATS_1"/>
    <property type="match status" value="1"/>
</dbReference>
<dbReference type="PROSITE" id="PS50082">
    <property type="entry name" value="WD_REPEATS_2"/>
    <property type="match status" value="7"/>
</dbReference>
<dbReference type="InterPro" id="IPR011047">
    <property type="entry name" value="Quinoprotein_ADH-like_sf"/>
</dbReference>
<proteinExistence type="predicted"/>
<protein>
    <submittedName>
        <fullName evidence="6">TIR domain-containing protein</fullName>
    </submittedName>
</protein>
<feature type="domain" description="TIR" evidence="5">
    <location>
        <begin position="35"/>
        <end position="159"/>
    </location>
</feature>
<evidence type="ECO:0000256" key="3">
    <source>
        <dbReference type="PROSITE-ProRule" id="PRU00221"/>
    </source>
</evidence>
<organism evidence="6 7">
    <name type="scientific">Corallococcus exercitus</name>
    <dbReference type="NCBI Taxonomy" id="2316736"/>
    <lineage>
        <taxon>Bacteria</taxon>
        <taxon>Pseudomonadati</taxon>
        <taxon>Myxococcota</taxon>
        <taxon>Myxococcia</taxon>
        <taxon>Myxococcales</taxon>
        <taxon>Cystobacterineae</taxon>
        <taxon>Myxococcaceae</taxon>
        <taxon>Corallococcus</taxon>
    </lineage>
</organism>
<keyword evidence="4" id="KW-0812">Transmembrane</keyword>
<dbReference type="PROSITE" id="PS50294">
    <property type="entry name" value="WD_REPEATS_REGION"/>
    <property type="match status" value="5"/>
</dbReference>
<sequence>MGRYQLARSQEHQSLGQLPLDAAATDALPTAFDYFLSHNSREKQAIEQIAERLLDDHSLRAWIDVWAIPAASDWNMEIQRALHSCKACLVFLGPHGWGPFHEAETKAALARRLAEPSYLVLPVLLPGATAEDIDRLDVMAGELHRVDMRATGLEDSEPYQRISSALGRGEPGAPFPLGRPRLSPYIIRRDARRWAAPGGRKRNDDLLYRGRELAEALELSRAYPGQLDAQALEFLQASEHAALIRRNTLIGLLALVILLLGGASVWAELNRREAQHQLANLFLEQGRQALTGGSETAALYLTRAIALGADSPVSRRMLSVATSELKGREALLVAHDNRLVSLDTDKSGTRLVTAGHDGRIQLWSFPEGRLLRTLAEEPVPIGVVQFDPEGRRILSATHDGRLILFDAATGRELFNIQAHTSVISGAAWSPDGSVIATASYDNAVGLWRSTDGKSLMSGTHEQSVDALRFAPDGRWFATGGGEGQVLLWKVSQPGLQRRLDTKAGMVCDIAFTRDGNTVAAGTGEGALIIWDIASGTERWRFKTRDGSSMVSVDISPDSKWVAASTSNGKTYLKRLGNQNDHVDEFESGDYASVVRFDAGSRRLLTADWGGHVRVRDLASGSTLLLTAGPLGAVYSAAFDVTGKWIVAGGTRGHAVIWDLEQRFQTGPWVLQSHALEVNQVVFTSDGKHLLSAGDDGRAVDWRMSALNPAVQLGPRRSVAIQSIHSSPLKDWVLTTSKQGLWLSQLSKPEAAPLALEGCALSRDGFFTPHAVFSPDGLHVASTCVDGKVVLWRVGTAQPTRRIPTQSPRLMDLVFDATGDTLATAGEEATVQRWSAQDGRLLGTYTGATQAFRGVRYSPSGKRLVACQLSGSCLSWLLEEPQKPTRFSGHGGYIEAMDMHPSQELLVTAGDDHSVRLWDLTRGTQVALLTGHGATVKSVRFFPAGDLLASAGADGAVQLWSVNERIHLATFSLGKAVLDFVEPSTDGHLLAVGSGPAAELWLIPLIPETRDPVELTAWLSLRLADTLTDSRLAPRLKPVATQPPPH</sequence>
<reference evidence="6 7" key="1">
    <citation type="submission" date="2020-05" db="EMBL/GenBank/DDBJ databases">
        <authorList>
            <person name="Whitworth D."/>
        </authorList>
    </citation>
    <scope>NUCLEOTIDE SEQUENCE [LARGE SCALE GENOMIC DNA]</scope>
    <source>
        <strain evidence="6 7">AB043B</strain>
    </source>
</reference>
<dbReference type="SUPFAM" id="SSF50978">
    <property type="entry name" value="WD40 repeat-like"/>
    <property type="match status" value="1"/>
</dbReference>
<feature type="repeat" description="WD" evidence="3">
    <location>
        <begin position="499"/>
        <end position="540"/>
    </location>
</feature>
<feature type="repeat" description="WD" evidence="3">
    <location>
        <begin position="416"/>
        <end position="457"/>
    </location>
</feature>
<dbReference type="InterPro" id="IPR019775">
    <property type="entry name" value="WD40_repeat_CS"/>
</dbReference>
<keyword evidence="1 3" id="KW-0853">WD repeat</keyword>
<evidence type="ECO:0000313" key="6">
    <source>
        <dbReference type="EMBL" id="NOK37137.1"/>
    </source>
</evidence>
<dbReference type="CDD" id="cd00200">
    <property type="entry name" value="WD40"/>
    <property type="match status" value="2"/>
</dbReference>
<comment type="caution">
    <text evidence="6">The sequence shown here is derived from an EMBL/GenBank/DDBJ whole genome shotgun (WGS) entry which is preliminary data.</text>
</comment>
<dbReference type="Pfam" id="PF00400">
    <property type="entry name" value="WD40"/>
    <property type="match status" value="9"/>
</dbReference>
<keyword evidence="4" id="KW-0472">Membrane</keyword>
<dbReference type="Gene3D" id="3.40.50.10140">
    <property type="entry name" value="Toll/interleukin-1 receptor homology (TIR) domain"/>
    <property type="match status" value="1"/>
</dbReference>
<dbReference type="EMBL" id="JABFJV010000205">
    <property type="protein sequence ID" value="NOK37137.1"/>
    <property type="molecule type" value="Genomic_DNA"/>
</dbReference>
<dbReference type="InterPro" id="IPR000157">
    <property type="entry name" value="TIR_dom"/>
</dbReference>
<dbReference type="PANTHER" id="PTHR44019:SF8">
    <property type="entry name" value="POC1 CENTRIOLAR PROTEIN HOMOLOG"/>
    <property type="match status" value="1"/>
</dbReference>
<keyword evidence="7" id="KW-1185">Reference proteome</keyword>
<dbReference type="AlphaFoldDB" id="A0A7Y4KP20"/>
<feature type="transmembrane region" description="Helical" evidence="4">
    <location>
        <begin position="249"/>
        <end position="267"/>
    </location>
</feature>
<dbReference type="SUPFAM" id="SSF52200">
    <property type="entry name" value="Toll/Interleukin receptor TIR domain"/>
    <property type="match status" value="1"/>
</dbReference>
<name>A0A7Y4KP20_9BACT</name>
<accession>A0A7Y4KP20</accession>
<feature type="repeat" description="WD" evidence="3">
    <location>
        <begin position="886"/>
        <end position="927"/>
    </location>
</feature>
<keyword evidence="4" id="KW-1133">Transmembrane helix</keyword>
<evidence type="ECO:0000313" key="7">
    <source>
        <dbReference type="Proteomes" id="UP000563426"/>
    </source>
</evidence>
<feature type="repeat" description="WD" evidence="3">
    <location>
        <begin position="670"/>
        <end position="711"/>
    </location>
</feature>
<keyword evidence="2" id="KW-0677">Repeat</keyword>
<dbReference type="Gene3D" id="2.130.10.10">
    <property type="entry name" value="YVTN repeat-like/Quinoprotein amine dehydrogenase"/>
    <property type="match status" value="4"/>
</dbReference>
<dbReference type="InterPro" id="IPR001680">
    <property type="entry name" value="WD40_rpt"/>
</dbReference>
<dbReference type="GO" id="GO:0007165">
    <property type="term" value="P:signal transduction"/>
    <property type="evidence" value="ECO:0007669"/>
    <property type="project" value="InterPro"/>
</dbReference>
<dbReference type="InterPro" id="IPR015943">
    <property type="entry name" value="WD40/YVTN_repeat-like_dom_sf"/>
</dbReference>
<dbReference type="Pfam" id="PF13676">
    <property type="entry name" value="TIR_2"/>
    <property type="match status" value="1"/>
</dbReference>
<feature type="repeat" description="WD" evidence="3">
    <location>
        <begin position="457"/>
        <end position="498"/>
    </location>
</feature>
<gene>
    <name evidence="6" type="ORF">HMI49_28465</name>
</gene>
<evidence type="ECO:0000259" key="5">
    <source>
        <dbReference type="Pfam" id="PF13676"/>
    </source>
</evidence>
<evidence type="ECO:0000256" key="4">
    <source>
        <dbReference type="SAM" id="Phobius"/>
    </source>
</evidence>
<dbReference type="InterPro" id="IPR036322">
    <property type="entry name" value="WD40_repeat_dom_sf"/>
</dbReference>
<dbReference type="Proteomes" id="UP000563426">
    <property type="component" value="Unassembled WGS sequence"/>
</dbReference>
<evidence type="ECO:0000256" key="2">
    <source>
        <dbReference type="ARBA" id="ARBA00022737"/>
    </source>
</evidence>